<dbReference type="InterPro" id="IPR050808">
    <property type="entry name" value="Phage_Integrase"/>
</dbReference>
<dbReference type="InterPro" id="IPR002104">
    <property type="entry name" value="Integrase_catalytic"/>
</dbReference>
<keyword evidence="2" id="KW-0229">DNA integration</keyword>
<dbReference type="Proteomes" id="UP001272940">
    <property type="component" value="Unassembled WGS sequence"/>
</dbReference>
<gene>
    <name evidence="6" type="ORF">NJD11_11525</name>
</gene>
<evidence type="ECO:0000313" key="7">
    <source>
        <dbReference type="Proteomes" id="UP001272940"/>
    </source>
</evidence>
<name>A0ABU4KRX9_BREVE</name>
<dbReference type="RefSeq" id="WP_084375294.1">
    <property type="nucleotide sequence ID" value="NZ_JAMYEC010000007.1"/>
</dbReference>
<dbReference type="Gene3D" id="1.10.443.10">
    <property type="entry name" value="Intergrase catalytic core"/>
    <property type="match status" value="1"/>
</dbReference>
<evidence type="ECO:0000256" key="2">
    <source>
        <dbReference type="ARBA" id="ARBA00022908"/>
    </source>
</evidence>
<evidence type="ECO:0000256" key="4">
    <source>
        <dbReference type="ARBA" id="ARBA00023172"/>
    </source>
</evidence>
<dbReference type="Gene3D" id="3.30.160.390">
    <property type="entry name" value="Integrase, DNA-binding domain"/>
    <property type="match status" value="1"/>
</dbReference>
<reference evidence="6 7" key="1">
    <citation type="journal article" date="2023" name="FEMS Microbes">
        <title>Whole genomes of deep-sea sponge-associated bacteria exhibit high novel natural product potential.</title>
        <authorList>
            <person name="Hesketh-Best P.J."/>
            <person name="January G.G."/>
            <person name="Koch M.J."/>
            <person name="Warburton P.J."/>
            <person name="Howell K.L."/>
            <person name="Upton M."/>
        </authorList>
    </citation>
    <scope>NUCLEOTIDE SEQUENCE [LARGE SCALE GENOMIC DNA]</scope>
    <source>
        <strain evidence="6 7">PC206-O</strain>
    </source>
</reference>
<keyword evidence="4" id="KW-0233">DNA recombination</keyword>
<proteinExistence type="inferred from homology"/>
<dbReference type="SUPFAM" id="SSF56349">
    <property type="entry name" value="DNA breaking-rejoining enzymes"/>
    <property type="match status" value="1"/>
</dbReference>
<dbReference type="InterPro" id="IPR038488">
    <property type="entry name" value="Integrase_DNA-bd_sf"/>
</dbReference>
<keyword evidence="7" id="KW-1185">Reference proteome</keyword>
<dbReference type="EMBL" id="JAMYEC010000007">
    <property type="protein sequence ID" value="MDX2335564.1"/>
    <property type="molecule type" value="Genomic_DNA"/>
</dbReference>
<dbReference type="PANTHER" id="PTHR30629:SF2">
    <property type="entry name" value="PROPHAGE INTEGRASE INTS-RELATED"/>
    <property type="match status" value="1"/>
</dbReference>
<comment type="caution">
    <text evidence="6">The sequence shown here is derived from an EMBL/GenBank/DDBJ whole genome shotgun (WGS) entry which is preliminary data.</text>
</comment>
<feature type="domain" description="Tyr recombinase" evidence="5">
    <location>
        <begin position="201"/>
        <end position="385"/>
    </location>
</feature>
<evidence type="ECO:0000313" key="6">
    <source>
        <dbReference type="EMBL" id="MDX2335564.1"/>
    </source>
</evidence>
<organism evidence="6 7">
    <name type="scientific">Brevundimonas vesicularis</name>
    <name type="common">Pseudomonas vesicularis</name>
    <dbReference type="NCBI Taxonomy" id="41276"/>
    <lineage>
        <taxon>Bacteria</taxon>
        <taxon>Pseudomonadati</taxon>
        <taxon>Pseudomonadota</taxon>
        <taxon>Alphaproteobacteria</taxon>
        <taxon>Caulobacterales</taxon>
        <taxon>Caulobacteraceae</taxon>
        <taxon>Brevundimonas</taxon>
    </lineage>
</organism>
<dbReference type="Gene3D" id="1.10.150.130">
    <property type="match status" value="1"/>
</dbReference>
<dbReference type="InterPro" id="IPR025166">
    <property type="entry name" value="Integrase_DNA_bind_dom"/>
</dbReference>
<dbReference type="Pfam" id="PF22022">
    <property type="entry name" value="Phage_int_M"/>
    <property type="match status" value="1"/>
</dbReference>
<dbReference type="CDD" id="cd00801">
    <property type="entry name" value="INT_P4_C"/>
    <property type="match status" value="1"/>
</dbReference>
<protein>
    <submittedName>
        <fullName evidence="6">Tyrosine-type recombinase/integrase</fullName>
    </submittedName>
</protein>
<evidence type="ECO:0000259" key="5">
    <source>
        <dbReference type="PROSITE" id="PS51898"/>
    </source>
</evidence>
<dbReference type="PROSITE" id="PS51898">
    <property type="entry name" value="TYR_RECOMBINASE"/>
    <property type="match status" value="1"/>
</dbReference>
<dbReference type="Pfam" id="PF00589">
    <property type="entry name" value="Phage_integrase"/>
    <property type="match status" value="1"/>
</dbReference>
<dbReference type="PANTHER" id="PTHR30629">
    <property type="entry name" value="PROPHAGE INTEGRASE"/>
    <property type="match status" value="1"/>
</dbReference>
<sequence length="419" mass="47905">MRKLTDAELRNTRGKSKAYKKTDRDGLYVLVTPTGGIAFRYDYRFNGRRETVTFGSYGPAGLSLGEAREKLREAKRLIAEGVSPALDKQRVKRRLREAQRFEQVAIRWMDHAPMADSTRQMRRSIFNREVLPEWRNRLLNEITPNDLRAHCMTIVDRGAPATAIHVRDIVKQIYAYAILHGEKIDNPADGVGPASIATFRPRDRSLSPSEIRIALNLLGEVATLPTIRLGLKFILLSMVRKSELQDGTWDEVDFENAVWSIPKERMKRSRPHNVYLSTQMLDILIALKTCAGNSRYILPSRYDADAPMSRATFNRVTSAIAELARERDLPLEPFTVHDLRRTASTLLHEMSFNSDWIEKCLAHEERSSRGVYNKAEFEAQRRHMAQQWSDAVDAWEAGRGFTPDLTIPETAGPRFDPRL</sequence>
<dbReference type="InterPro" id="IPR053876">
    <property type="entry name" value="Phage_int_M"/>
</dbReference>
<evidence type="ECO:0000256" key="3">
    <source>
        <dbReference type="ARBA" id="ARBA00023125"/>
    </source>
</evidence>
<evidence type="ECO:0000256" key="1">
    <source>
        <dbReference type="ARBA" id="ARBA00008857"/>
    </source>
</evidence>
<accession>A0ABU4KRX9</accession>
<comment type="similarity">
    <text evidence="1">Belongs to the 'phage' integrase family.</text>
</comment>
<dbReference type="Pfam" id="PF13356">
    <property type="entry name" value="Arm-DNA-bind_3"/>
    <property type="match status" value="1"/>
</dbReference>
<dbReference type="InterPro" id="IPR010998">
    <property type="entry name" value="Integrase_recombinase_N"/>
</dbReference>
<keyword evidence="3" id="KW-0238">DNA-binding</keyword>
<dbReference type="InterPro" id="IPR011010">
    <property type="entry name" value="DNA_brk_join_enz"/>
</dbReference>
<dbReference type="InterPro" id="IPR013762">
    <property type="entry name" value="Integrase-like_cat_sf"/>
</dbReference>